<evidence type="ECO:0000313" key="9">
    <source>
        <dbReference type="EMBL" id="MEJ5944364.1"/>
    </source>
</evidence>
<evidence type="ECO:0000256" key="6">
    <source>
        <dbReference type="HAMAP-Rule" id="MF_01974"/>
    </source>
</evidence>
<comment type="catalytic activity">
    <reaction evidence="6 7">
        <text>Release of N-terminal amino acids, preferentially methionine, from peptides and arylamides.</text>
        <dbReference type="EC" id="3.4.11.18"/>
    </reaction>
</comment>
<evidence type="ECO:0000256" key="1">
    <source>
        <dbReference type="ARBA" id="ARBA00002521"/>
    </source>
</evidence>
<evidence type="ECO:0000256" key="3">
    <source>
        <dbReference type="ARBA" id="ARBA00022670"/>
    </source>
</evidence>
<organism evidence="9 10">
    <name type="scientific">Pseudokineococcus basanitobsidens</name>
    <dbReference type="NCBI Taxonomy" id="1926649"/>
    <lineage>
        <taxon>Bacteria</taxon>
        <taxon>Bacillati</taxon>
        <taxon>Actinomycetota</taxon>
        <taxon>Actinomycetes</taxon>
        <taxon>Kineosporiales</taxon>
        <taxon>Kineosporiaceae</taxon>
        <taxon>Pseudokineococcus</taxon>
    </lineage>
</organism>
<evidence type="ECO:0000256" key="7">
    <source>
        <dbReference type="RuleBase" id="RU003653"/>
    </source>
</evidence>
<dbReference type="Gene3D" id="3.90.230.10">
    <property type="entry name" value="Creatinase/methionine aminopeptidase superfamily"/>
    <property type="match status" value="1"/>
</dbReference>
<feature type="binding site" evidence="6">
    <location>
        <position position="185"/>
    </location>
    <ligand>
        <name>substrate</name>
    </ligand>
</feature>
<feature type="binding site" evidence="6">
    <location>
        <position position="101"/>
    </location>
    <ligand>
        <name>a divalent metal cation</name>
        <dbReference type="ChEBI" id="CHEBI:60240"/>
        <label>1</label>
    </ligand>
</feature>
<feature type="binding site" evidence="6">
    <location>
        <position position="242"/>
    </location>
    <ligand>
        <name>a divalent metal cation</name>
        <dbReference type="ChEBI" id="CHEBI:60240"/>
        <label>1</label>
    </ligand>
</feature>
<sequence>MGLLRRERVEWKTPDQVRLMRGAGLVVADALAAVRDAVAPGVSTRDLDAVAERVIRSAGAVPSFLGYQGFPASLCVSVNEQVVHGIPGERLLADGDLVSVDCGAVLEGWHGDAAFSTVVDGAGGAVDPEDVALVEATEAAMWAGLAALARAERLGEVGAAVEDSLGGRYGVVEGYVGHGIGTAMHQPPEVLNHRSRERGPRVRPGLCVAVEPMVVRGAAETDVLADDWTVVTTDGSRAAHWESTVAVVDGGVWVLTAHDGGAAGLARHGLVPTPLA</sequence>
<dbReference type="NCBIfam" id="TIGR00500">
    <property type="entry name" value="met_pdase_I"/>
    <property type="match status" value="1"/>
</dbReference>
<dbReference type="CDD" id="cd01086">
    <property type="entry name" value="MetAP1"/>
    <property type="match status" value="1"/>
</dbReference>
<feature type="binding site" evidence="6">
    <location>
        <position position="112"/>
    </location>
    <ligand>
        <name>a divalent metal cation</name>
        <dbReference type="ChEBI" id="CHEBI:60240"/>
        <label>1</label>
    </ligand>
</feature>
<dbReference type="PROSITE" id="PS00680">
    <property type="entry name" value="MAP_1"/>
    <property type="match status" value="1"/>
</dbReference>
<evidence type="ECO:0000313" key="10">
    <source>
        <dbReference type="Proteomes" id="UP001387100"/>
    </source>
</evidence>
<feature type="binding site" evidence="6">
    <location>
        <position position="84"/>
    </location>
    <ligand>
        <name>substrate</name>
    </ligand>
</feature>
<feature type="binding site" evidence="6">
    <location>
        <position position="242"/>
    </location>
    <ligand>
        <name>a divalent metal cation</name>
        <dbReference type="ChEBI" id="CHEBI:60240"/>
        <label>2</label>
        <note>catalytic</note>
    </ligand>
</feature>
<dbReference type="PANTHER" id="PTHR43330:SF27">
    <property type="entry name" value="METHIONINE AMINOPEPTIDASE"/>
    <property type="match status" value="1"/>
</dbReference>
<keyword evidence="3 6" id="KW-0645">Protease</keyword>
<protein>
    <recommendedName>
        <fullName evidence="6 7">Methionine aminopeptidase</fullName>
        <shortName evidence="6">MAP</shortName>
        <shortName evidence="6">MetAP</shortName>
        <ecNumber evidence="6 7">3.4.11.18</ecNumber>
    </recommendedName>
    <alternativeName>
        <fullName evidence="6">Peptidase M</fullName>
    </alternativeName>
</protein>
<dbReference type="PRINTS" id="PR00599">
    <property type="entry name" value="MAPEPTIDASE"/>
</dbReference>
<evidence type="ECO:0000256" key="5">
    <source>
        <dbReference type="ARBA" id="ARBA00022801"/>
    </source>
</evidence>
<proteinExistence type="inferred from homology"/>
<keyword evidence="5 6" id="KW-0378">Hydrolase</keyword>
<reference evidence="9 10" key="1">
    <citation type="journal article" date="2017" name="Int. J. Syst. Evol. Microbiol.">
        <title>Pseudokineococcus basanitobsidens sp. nov., isolated from volcanic rock.</title>
        <authorList>
            <person name="Lee D.W."/>
            <person name="Park M.Y."/>
            <person name="Kim J.J."/>
            <person name="Kim B.S."/>
        </authorList>
    </citation>
    <scope>NUCLEOTIDE SEQUENCE [LARGE SCALE GENOMIC DNA]</scope>
    <source>
        <strain evidence="9 10">DSM 103726</strain>
    </source>
</reference>
<evidence type="ECO:0000259" key="8">
    <source>
        <dbReference type="Pfam" id="PF00557"/>
    </source>
</evidence>
<feature type="domain" description="Peptidase M24" evidence="8">
    <location>
        <begin position="19"/>
        <end position="248"/>
    </location>
</feature>
<comment type="similarity">
    <text evidence="6">Belongs to the peptidase M24A family. Methionine aminopeptidase type 1 subfamily.</text>
</comment>
<keyword evidence="10" id="KW-1185">Reference proteome</keyword>
<dbReference type="GO" id="GO:0004239">
    <property type="term" value="F:initiator methionyl aminopeptidase activity"/>
    <property type="evidence" value="ECO:0007669"/>
    <property type="project" value="UniProtKB-EC"/>
</dbReference>
<dbReference type="Pfam" id="PF00557">
    <property type="entry name" value="Peptidase_M24"/>
    <property type="match status" value="1"/>
</dbReference>
<dbReference type="Proteomes" id="UP001387100">
    <property type="component" value="Unassembled WGS sequence"/>
</dbReference>
<dbReference type="InterPro" id="IPR000994">
    <property type="entry name" value="Pept_M24"/>
</dbReference>
<keyword evidence="4 6" id="KW-0479">Metal-binding</keyword>
<dbReference type="EMBL" id="JBBIAA010000002">
    <property type="protein sequence ID" value="MEJ5944364.1"/>
    <property type="molecule type" value="Genomic_DNA"/>
</dbReference>
<comment type="subunit">
    <text evidence="6">Monomer.</text>
</comment>
<name>A0ABU8RH34_9ACTN</name>
<dbReference type="SUPFAM" id="SSF55920">
    <property type="entry name" value="Creatinase/aminopeptidase"/>
    <property type="match status" value="1"/>
</dbReference>
<dbReference type="EC" id="3.4.11.18" evidence="6 7"/>
<feature type="binding site" evidence="6">
    <location>
        <position position="178"/>
    </location>
    <ligand>
        <name>a divalent metal cation</name>
        <dbReference type="ChEBI" id="CHEBI:60240"/>
        <label>2</label>
        <note>catalytic</note>
    </ligand>
</feature>
<dbReference type="InterPro" id="IPR002467">
    <property type="entry name" value="Pept_M24A_MAP1"/>
</dbReference>
<dbReference type="PANTHER" id="PTHR43330">
    <property type="entry name" value="METHIONINE AMINOPEPTIDASE"/>
    <property type="match status" value="1"/>
</dbReference>
<dbReference type="InterPro" id="IPR001714">
    <property type="entry name" value="Pept_M24_MAP"/>
</dbReference>
<comment type="function">
    <text evidence="1 6">Removes the N-terminal methionine from nascent proteins. The N-terminal methionine is often cleaved when the second residue in the primary sequence is small and uncharged (Met-Ala-, Cys, Gly, Pro, Ser, Thr, or Val). Requires deformylation of the N(alpha)-formylated initiator methionine before it can be hydrolyzed.</text>
</comment>
<gene>
    <name evidence="6 9" type="primary">map</name>
    <name evidence="9" type="ORF">WDZ17_03545</name>
</gene>
<comment type="caution">
    <text evidence="9">The sequence shown here is derived from an EMBL/GenBank/DDBJ whole genome shotgun (WGS) entry which is preliminary data.</text>
</comment>
<evidence type="ECO:0000256" key="4">
    <source>
        <dbReference type="ARBA" id="ARBA00022723"/>
    </source>
</evidence>
<feature type="binding site" evidence="6">
    <location>
        <position position="211"/>
    </location>
    <ligand>
        <name>a divalent metal cation</name>
        <dbReference type="ChEBI" id="CHEBI:60240"/>
        <label>2</label>
        <note>catalytic</note>
    </ligand>
</feature>
<dbReference type="HAMAP" id="MF_01974">
    <property type="entry name" value="MetAP_1"/>
    <property type="match status" value="1"/>
</dbReference>
<dbReference type="InterPro" id="IPR036005">
    <property type="entry name" value="Creatinase/aminopeptidase-like"/>
</dbReference>
<feature type="binding site" evidence="6">
    <location>
        <position position="112"/>
    </location>
    <ligand>
        <name>a divalent metal cation</name>
        <dbReference type="ChEBI" id="CHEBI:60240"/>
        <label>2</label>
        <note>catalytic</note>
    </ligand>
</feature>
<comment type="cofactor">
    <cofactor evidence="6">
        <name>Co(2+)</name>
        <dbReference type="ChEBI" id="CHEBI:48828"/>
    </cofactor>
    <cofactor evidence="6">
        <name>Zn(2+)</name>
        <dbReference type="ChEBI" id="CHEBI:29105"/>
    </cofactor>
    <cofactor evidence="6">
        <name>Mn(2+)</name>
        <dbReference type="ChEBI" id="CHEBI:29035"/>
    </cofactor>
    <cofactor evidence="6">
        <name>Fe(2+)</name>
        <dbReference type="ChEBI" id="CHEBI:29033"/>
    </cofactor>
    <text evidence="6">Binds 2 divalent metal cations per subunit. Has a high-affinity and a low affinity metal-binding site. The true nature of the physiological cofactor is under debate. The enzyme is active with cobalt, zinc, manganese or divalent iron ions. Most likely, methionine aminopeptidases function as mononuclear Fe(2+)-metalloproteases under physiological conditions, and the catalytically relevant metal-binding site has been assigned to the histidine-containing high-affinity site.</text>
</comment>
<accession>A0ABU8RH34</accession>
<keyword evidence="2 6" id="KW-0031">Aminopeptidase</keyword>
<evidence type="ECO:0000256" key="2">
    <source>
        <dbReference type="ARBA" id="ARBA00022438"/>
    </source>
</evidence>